<keyword evidence="3" id="KW-1185">Reference proteome</keyword>
<reference evidence="2 3" key="1">
    <citation type="journal article" date="2019" name="Sci. Rep.">
        <title>Orb-weaving spider Araneus ventricosus genome elucidates the spidroin gene catalogue.</title>
        <authorList>
            <person name="Kono N."/>
            <person name="Nakamura H."/>
            <person name="Ohtoshi R."/>
            <person name="Moran D.A.P."/>
            <person name="Shinohara A."/>
            <person name="Yoshida Y."/>
            <person name="Fujiwara M."/>
            <person name="Mori M."/>
            <person name="Tomita M."/>
            <person name="Arakawa K."/>
        </authorList>
    </citation>
    <scope>NUCLEOTIDE SEQUENCE [LARGE SCALE GENOMIC DNA]</scope>
</reference>
<gene>
    <name evidence="2" type="ORF">AVEN_272938_1</name>
</gene>
<evidence type="ECO:0000313" key="2">
    <source>
        <dbReference type="EMBL" id="GBM03665.1"/>
    </source>
</evidence>
<organism evidence="2 3">
    <name type="scientific">Araneus ventricosus</name>
    <name type="common">Orbweaver spider</name>
    <name type="synonym">Epeira ventricosa</name>
    <dbReference type="NCBI Taxonomy" id="182803"/>
    <lineage>
        <taxon>Eukaryota</taxon>
        <taxon>Metazoa</taxon>
        <taxon>Ecdysozoa</taxon>
        <taxon>Arthropoda</taxon>
        <taxon>Chelicerata</taxon>
        <taxon>Arachnida</taxon>
        <taxon>Araneae</taxon>
        <taxon>Araneomorphae</taxon>
        <taxon>Entelegynae</taxon>
        <taxon>Araneoidea</taxon>
        <taxon>Araneidae</taxon>
        <taxon>Araneus</taxon>
    </lineage>
</organism>
<evidence type="ECO:0000313" key="3">
    <source>
        <dbReference type="Proteomes" id="UP000499080"/>
    </source>
</evidence>
<dbReference type="EMBL" id="BGPR01163236">
    <property type="protein sequence ID" value="GBM03665.1"/>
    <property type="molecule type" value="Genomic_DNA"/>
</dbReference>
<evidence type="ECO:0000256" key="1">
    <source>
        <dbReference type="SAM" id="MobiDB-lite"/>
    </source>
</evidence>
<feature type="non-terminal residue" evidence="2">
    <location>
        <position position="278"/>
    </location>
</feature>
<dbReference type="Proteomes" id="UP000499080">
    <property type="component" value="Unassembled WGS sequence"/>
</dbReference>
<evidence type="ECO:0008006" key="4">
    <source>
        <dbReference type="Google" id="ProtNLM"/>
    </source>
</evidence>
<dbReference type="SUPFAM" id="SSF56219">
    <property type="entry name" value="DNase I-like"/>
    <property type="match status" value="1"/>
</dbReference>
<proteinExistence type="predicted"/>
<accession>A0A4Y2CK56</accession>
<feature type="region of interest" description="Disordered" evidence="1">
    <location>
        <begin position="18"/>
        <end position="46"/>
    </location>
</feature>
<dbReference type="AlphaFoldDB" id="A0A4Y2CK56"/>
<feature type="compositionally biased region" description="Basic residues" evidence="1">
    <location>
        <begin position="27"/>
        <end position="39"/>
    </location>
</feature>
<name>A0A4Y2CK56_ARAVE</name>
<sequence>MVHLGPLCHKTITHSLTHSTSSAAQSKFKKHSQNAKKQRLPTNGSWLKNQRQPKKLAFWQNGEPTKTFHSIDLAICSPSIYPFFDLAIDNSLHNSDHFPLTLSDNRNNHFDSNRPERYVFAAANWTKFARLAAITTNMIENSSIDEAVYAITKIMNDAANAAIPKAHNSGRKQNKPWWNQDCQMALNRQDKAWSIFRRYPTTSNLTAFKMARAEFRRIRRRSERASWINYVSTITYSTSSYKLWQKVKAYGASISNSISVLHVNGQTISSPKNIANSI</sequence>
<dbReference type="InterPro" id="IPR036691">
    <property type="entry name" value="Endo/exonu/phosph_ase_sf"/>
</dbReference>
<comment type="caution">
    <text evidence="2">The sequence shown here is derived from an EMBL/GenBank/DDBJ whole genome shotgun (WGS) entry which is preliminary data.</text>
</comment>
<protein>
    <recommendedName>
        <fullName evidence="4">Endonuclease/exonuclease/phosphatase domain-containing protein</fullName>
    </recommendedName>
</protein>